<keyword evidence="2" id="KW-0472">Membrane</keyword>
<name>A0A7R9DRV0_TIMPO</name>
<feature type="compositionally biased region" description="Low complexity" evidence="1">
    <location>
        <begin position="277"/>
        <end position="296"/>
    </location>
</feature>
<dbReference type="EMBL" id="OD018575">
    <property type="protein sequence ID" value="CAD7418803.1"/>
    <property type="molecule type" value="Genomic_DNA"/>
</dbReference>
<gene>
    <name evidence="3" type="ORF">TPSB3V08_LOCUS12611</name>
</gene>
<keyword evidence="2" id="KW-0812">Transmembrane</keyword>
<proteinExistence type="predicted"/>
<feature type="compositionally biased region" description="Polar residues" evidence="1">
    <location>
        <begin position="265"/>
        <end position="276"/>
    </location>
</feature>
<sequence>MWYDYISLFCYDAFYCLNYSAIAVIYVTIHLYENILERVNEGKVDSIWSVVLAHVVLSQNNNKSNPIYKLEETKKLVESYGYKRGGIMVHHITNYLLHKLERGRIKDVEACFLIIAKKNSWGWVYDNIIRKLLNLVDRWMKGEGKIKDDACMVAIRTVSFICRSFDKTAKHMLEKVFKKIAEVLDADTSKLSPVDMGCVVESLVVLKRHISPNLFIPTIIKVPDFVRVQYITISQLYSNMKGTAWESLSWADVLATIPANTSVVQGPKTPKNSFNDSHNNSSESLNLPSTSTSSSLFAEPNSEENIISQKRKKKKTFK</sequence>
<protein>
    <submittedName>
        <fullName evidence="3">Uncharacterized protein</fullName>
    </submittedName>
</protein>
<feature type="region of interest" description="Disordered" evidence="1">
    <location>
        <begin position="265"/>
        <end position="318"/>
    </location>
</feature>
<organism evidence="3">
    <name type="scientific">Timema poppense</name>
    <name type="common">Walking stick</name>
    <dbReference type="NCBI Taxonomy" id="170557"/>
    <lineage>
        <taxon>Eukaryota</taxon>
        <taxon>Metazoa</taxon>
        <taxon>Ecdysozoa</taxon>
        <taxon>Arthropoda</taxon>
        <taxon>Hexapoda</taxon>
        <taxon>Insecta</taxon>
        <taxon>Pterygota</taxon>
        <taxon>Neoptera</taxon>
        <taxon>Polyneoptera</taxon>
        <taxon>Phasmatodea</taxon>
        <taxon>Timematodea</taxon>
        <taxon>Timematoidea</taxon>
        <taxon>Timematidae</taxon>
        <taxon>Timema</taxon>
    </lineage>
</organism>
<feature type="transmembrane region" description="Helical" evidence="2">
    <location>
        <begin position="6"/>
        <end position="29"/>
    </location>
</feature>
<reference evidence="3" key="1">
    <citation type="submission" date="2020-11" db="EMBL/GenBank/DDBJ databases">
        <authorList>
            <person name="Tran Van P."/>
        </authorList>
    </citation>
    <scope>NUCLEOTIDE SEQUENCE</scope>
</reference>
<keyword evidence="2" id="KW-1133">Transmembrane helix</keyword>
<feature type="compositionally biased region" description="Basic residues" evidence="1">
    <location>
        <begin position="309"/>
        <end position="318"/>
    </location>
</feature>
<evidence type="ECO:0000256" key="2">
    <source>
        <dbReference type="SAM" id="Phobius"/>
    </source>
</evidence>
<dbReference type="AlphaFoldDB" id="A0A7R9DRV0"/>
<accession>A0A7R9DRV0</accession>
<evidence type="ECO:0000256" key="1">
    <source>
        <dbReference type="SAM" id="MobiDB-lite"/>
    </source>
</evidence>
<evidence type="ECO:0000313" key="3">
    <source>
        <dbReference type="EMBL" id="CAD7418803.1"/>
    </source>
</evidence>